<protein>
    <recommendedName>
        <fullName evidence="8">MADF domain-containing protein</fullName>
    </recommendedName>
</protein>
<dbReference type="PROSITE" id="PS51029">
    <property type="entry name" value="MADF"/>
    <property type="match status" value="1"/>
</dbReference>
<feature type="domain" description="BESS" evidence="5">
    <location>
        <begin position="213"/>
        <end position="252"/>
    </location>
</feature>
<dbReference type="CDD" id="cd00167">
    <property type="entry name" value="SANT"/>
    <property type="match status" value="1"/>
</dbReference>
<feature type="chain" id="PRO_5018703823" description="MADF domain-containing protein" evidence="3">
    <location>
        <begin position="26"/>
        <end position="278"/>
    </location>
</feature>
<dbReference type="AlphaFoldDB" id="A0A3Q3WQC5"/>
<dbReference type="InterPro" id="IPR001005">
    <property type="entry name" value="SANT/Myb"/>
</dbReference>
<dbReference type="PANTHER" id="PTHR12243">
    <property type="entry name" value="MADF DOMAIN TRANSCRIPTION FACTOR"/>
    <property type="match status" value="1"/>
</dbReference>
<evidence type="ECO:0000256" key="1">
    <source>
        <dbReference type="PROSITE-ProRule" id="PRU00371"/>
    </source>
</evidence>
<dbReference type="STRING" id="94237.ENSMMOP00000020218"/>
<dbReference type="InterPro" id="IPR006578">
    <property type="entry name" value="MADF-dom"/>
</dbReference>
<dbReference type="Proteomes" id="UP000261620">
    <property type="component" value="Unplaced"/>
</dbReference>
<dbReference type="PROSITE" id="PS51031">
    <property type="entry name" value="BESS"/>
    <property type="match status" value="1"/>
</dbReference>
<reference evidence="6" key="1">
    <citation type="submission" date="2025-08" db="UniProtKB">
        <authorList>
            <consortium name="Ensembl"/>
        </authorList>
    </citation>
    <scope>IDENTIFICATION</scope>
</reference>
<dbReference type="Ensembl" id="ENSMMOT00000020552.1">
    <property type="protein sequence ID" value="ENSMMOP00000020218.1"/>
    <property type="gene ID" value="ENSMMOG00000015369.1"/>
</dbReference>
<evidence type="ECO:0000259" key="5">
    <source>
        <dbReference type="PROSITE" id="PS51031"/>
    </source>
</evidence>
<evidence type="ECO:0000256" key="3">
    <source>
        <dbReference type="SAM" id="SignalP"/>
    </source>
</evidence>
<keyword evidence="1" id="KW-0539">Nucleus</keyword>
<evidence type="ECO:0008006" key="8">
    <source>
        <dbReference type="Google" id="ProtNLM"/>
    </source>
</evidence>
<feature type="coiled-coil region" evidence="2">
    <location>
        <begin position="60"/>
        <end position="87"/>
    </location>
</feature>
<dbReference type="GO" id="GO:0005667">
    <property type="term" value="C:transcription regulator complex"/>
    <property type="evidence" value="ECO:0007669"/>
    <property type="project" value="TreeGrafter"/>
</dbReference>
<organism evidence="6 7">
    <name type="scientific">Mola mola</name>
    <name type="common">Ocean sunfish</name>
    <name type="synonym">Tetraodon mola</name>
    <dbReference type="NCBI Taxonomy" id="94237"/>
    <lineage>
        <taxon>Eukaryota</taxon>
        <taxon>Metazoa</taxon>
        <taxon>Chordata</taxon>
        <taxon>Craniata</taxon>
        <taxon>Vertebrata</taxon>
        <taxon>Euteleostomi</taxon>
        <taxon>Actinopterygii</taxon>
        <taxon>Neopterygii</taxon>
        <taxon>Teleostei</taxon>
        <taxon>Neoteleostei</taxon>
        <taxon>Acanthomorphata</taxon>
        <taxon>Eupercaria</taxon>
        <taxon>Tetraodontiformes</taxon>
        <taxon>Molidae</taxon>
        <taxon>Mola</taxon>
    </lineage>
</organism>
<keyword evidence="2" id="KW-0175">Coiled coil</keyword>
<proteinExistence type="predicted"/>
<dbReference type="SMART" id="SM00595">
    <property type="entry name" value="MADF"/>
    <property type="match status" value="1"/>
</dbReference>
<feature type="signal peptide" evidence="3">
    <location>
        <begin position="1"/>
        <end position="25"/>
    </location>
</feature>
<evidence type="ECO:0000313" key="6">
    <source>
        <dbReference type="Ensembl" id="ENSMMOP00000020218.1"/>
    </source>
</evidence>
<name>A0A3Q3WQC5_MOLML</name>
<dbReference type="PANTHER" id="PTHR12243:SF67">
    <property type="entry name" value="COREPRESSOR OF PANGOLIN, ISOFORM A-RELATED"/>
    <property type="match status" value="1"/>
</dbReference>
<dbReference type="InterPro" id="IPR039353">
    <property type="entry name" value="TF_Adf1"/>
</dbReference>
<dbReference type="Pfam" id="PF10545">
    <property type="entry name" value="MADF_DNA_bdg"/>
    <property type="match status" value="1"/>
</dbReference>
<dbReference type="GO" id="GO:0006357">
    <property type="term" value="P:regulation of transcription by RNA polymerase II"/>
    <property type="evidence" value="ECO:0007669"/>
    <property type="project" value="TreeGrafter"/>
</dbReference>
<accession>A0A3Q3WQC5</accession>
<evidence type="ECO:0000256" key="2">
    <source>
        <dbReference type="SAM" id="Coils"/>
    </source>
</evidence>
<comment type="subcellular location">
    <subcellularLocation>
        <location evidence="1">Nucleus</location>
    </subcellularLocation>
</comment>
<feature type="domain" description="MADF" evidence="4">
    <location>
        <begin position="73"/>
        <end position="164"/>
    </location>
</feature>
<evidence type="ECO:0000313" key="7">
    <source>
        <dbReference type="Proteomes" id="UP000261620"/>
    </source>
</evidence>
<evidence type="ECO:0000259" key="4">
    <source>
        <dbReference type="PROSITE" id="PS51029"/>
    </source>
</evidence>
<sequence length="278" mass="31968">MTLRKWLVFFCLCISSEVNIVQVFAKKTGLKAPSHFLLPSVSCGGDERSVAVCRRNYFAAERMRNKMNNVEKKLANLIREHPNLYDQSRQDYKDTVKGHVSWTRIAEGMEKTEEEVKLKWKNLRDKFCKNKIWKCVIHLFKVMLPSGSSEELEREREKDEKHAPRPVVSNSFSFVESSPSLHQEMGVALKRKRQTTPTESEIMSADALSSSLRDEDELFLLSLLPSIKRLTIKKRMEVRMKFQQVLYAAEPSLQPPSVAACLWVFLPSVFCLKAALLG</sequence>
<dbReference type="GO" id="GO:0003677">
    <property type="term" value="F:DNA binding"/>
    <property type="evidence" value="ECO:0007669"/>
    <property type="project" value="InterPro"/>
</dbReference>
<keyword evidence="7" id="KW-1185">Reference proteome</keyword>
<reference evidence="6" key="2">
    <citation type="submission" date="2025-09" db="UniProtKB">
        <authorList>
            <consortium name="Ensembl"/>
        </authorList>
    </citation>
    <scope>IDENTIFICATION</scope>
</reference>
<keyword evidence="3" id="KW-0732">Signal</keyword>
<dbReference type="Pfam" id="PF02944">
    <property type="entry name" value="BESS"/>
    <property type="match status" value="1"/>
</dbReference>
<dbReference type="GO" id="GO:0005634">
    <property type="term" value="C:nucleus"/>
    <property type="evidence" value="ECO:0007669"/>
    <property type="project" value="UniProtKB-SubCell"/>
</dbReference>
<dbReference type="InterPro" id="IPR004210">
    <property type="entry name" value="BESS_motif"/>
</dbReference>